<dbReference type="Proteomes" id="UP000257136">
    <property type="component" value="Unassembled WGS sequence"/>
</dbReference>
<dbReference type="RefSeq" id="WP_115810034.1">
    <property type="nucleotide sequence ID" value="NZ_QUNI01000001.1"/>
</dbReference>
<accession>A0A3E0EV31</accession>
<name>A0A3E0EV31_9FLAO</name>
<gene>
    <name evidence="1" type="ORF">C8P67_101525</name>
</gene>
<keyword evidence="2" id="KW-1185">Reference proteome</keyword>
<dbReference type="EMBL" id="QUNI01000001">
    <property type="protein sequence ID" value="REH02036.1"/>
    <property type="molecule type" value="Genomic_DNA"/>
</dbReference>
<proteinExistence type="predicted"/>
<reference evidence="1 2" key="1">
    <citation type="submission" date="2018-08" db="EMBL/GenBank/DDBJ databases">
        <title>Genomic Encyclopedia of Archaeal and Bacterial Type Strains, Phase II (KMG-II): from individual species to whole genera.</title>
        <authorList>
            <person name="Goeker M."/>
        </authorList>
    </citation>
    <scope>NUCLEOTIDE SEQUENCE [LARGE SCALE GENOMIC DNA]</scope>
    <source>
        <strain evidence="1 2">DSM 100880</strain>
    </source>
</reference>
<sequence length="155" mass="17129">MKKLIVAAFAGLTMLNCKNKEQKTETVNTDPQEVIAEKIAALDLGCYVFDDGKNNVSLEITENGEEIKGNISYALYEKDKNSGKFSGKFKEGILIADYTFLSEGKESIRQVAFKAEGDKLTEGYGELNSEGTVFKDISNIQFTSKMPLTKTECSK</sequence>
<evidence type="ECO:0000313" key="2">
    <source>
        <dbReference type="Proteomes" id="UP000257136"/>
    </source>
</evidence>
<protein>
    <submittedName>
        <fullName evidence="1">Uncharacterized protein</fullName>
    </submittedName>
</protein>
<dbReference type="AlphaFoldDB" id="A0A3E0EV31"/>
<evidence type="ECO:0000313" key="1">
    <source>
        <dbReference type="EMBL" id="REH02036.1"/>
    </source>
</evidence>
<comment type="caution">
    <text evidence="1">The sequence shown here is derived from an EMBL/GenBank/DDBJ whole genome shotgun (WGS) entry which is preliminary data.</text>
</comment>
<dbReference type="OrthoDB" id="794403at2"/>
<organism evidence="1 2">
    <name type="scientific">Flavobacterium aquicola</name>
    <dbReference type="NCBI Taxonomy" id="1682742"/>
    <lineage>
        <taxon>Bacteria</taxon>
        <taxon>Pseudomonadati</taxon>
        <taxon>Bacteroidota</taxon>
        <taxon>Flavobacteriia</taxon>
        <taxon>Flavobacteriales</taxon>
        <taxon>Flavobacteriaceae</taxon>
        <taxon>Flavobacterium</taxon>
    </lineage>
</organism>